<name>A0A1G6KMC3_9PSEU</name>
<evidence type="ECO:0000313" key="2">
    <source>
        <dbReference type="EMBL" id="SDC31978.1"/>
    </source>
</evidence>
<dbReference type="Proteomes" id="UP000199501">
    <property type="component" value="Unassembled WGS sequence"/>
</dbReference>
<dbReference type="AlphaFoldDB" id="A0A1G6KMC3"/>
<gene>
    <name evidence="2" type="ORF">SAMN05216174_101985</name>
</gene>
<feature type="compositionally biased region" description="Polar residues" evidence="1">
    <location>
        <begin position="80"/>
        <end position="97"/>
    </location>
</feature>
<proteinExistence type="predicted"/>
<evidence type="ECO:0000313" key="3">
    <source>
        <dbReference type="Proteomes" id="UP000199501"/>
    </source>
</evidence>
<evidence type="ECO:0000256" key="1">
    <source>
        <dbReference type="SAM" id="MobiDB-lite"/>
    </source>
</evidence>
<keyword evidence="3" id="KW-1185">Reference proteome</keyword>
<dbReference type="STRING" id="1271860.SAMN05216174_101985"/>
<feature type="region of interest" description="Disordered" evidence="1">
    <location>
        <begin position="75"/>
        <end position="110"/>
    </location>
</feature>
<feature type="region of interest" description="Disordered" evidence="1">
    <location>
        <begin position="1"/>
        <end position="40"/>
    </location>
</feature>
<sequence length="250" mass="26677">MQPPRPGRESDADETTWIPRVTGGPPRPDPLPFTSGDEQPTALERRPGLVWALRIAGLVAVGVVAGLVWNHIQDDGGDVSSPSQPTGPNTSASSGRYQFTPHEGLPGPRTDTDCVAHSYNQVQAFFQQTPCASLTRGLYQTTVENKDILVSVARVEMRSAADAQALRDLSERSNTGNVNDVVRGKLVAVPGLASLSANDGYFVKSEGTAVVIVEGDFTTNSKAYKGDPNAEKLLDDVCADAIRLSDAFTR</sequence>
<feature type="compositionally biased region" description="Basic and acidic residues" evidence="1">
    <location>
        <begin position="1"/>
        <end position="10"/>
    </location>
</feature>
<accession>A0A1G6KMC3</accession>
<protein>
    <submittedName>
        <fullName evidence="2">Uncharacterized protein</fullName>
    </submittedName>
</protein>
<reference evidence="3" key="1">
    <citation type="submission" date="2016-10" db="EMBL/GenBank/DDBJ databases">
        <authorList>
            <person name="Varghese N."/>
            <person name="Submissions S."/>
        </authorList>
    </citation>
    <scope>NUCLEOTIDE SEQUENCE [LARGE SCALE GENOMIC DNA]</scope>
    <source>
        <strain evidence="3">IBRC-M 10403</strain>
    </source>
</reference>
<dbReference type="EMBL" id="FMZZ01000001">
    <property type="protein sequence ID" value="SDC31978.1"/>
    <property type="molecule type" value="Genomic_DNA"/>
</dbReference>
<organism evidence="2 3">
    <name type="scientific">Actinokineospora iranica</name>
    <dbReference type="NCBI Taxonomy" id="1271860"/>
    <lineage>
        <taxon>Bacteria</taxon>
        <taxon>Bacillati</taxon>
        <taxon>Actinomycetota</taxon>
        <taxon>Actinomycetes</taxon>
        <taxon>Pseudonocardiales</taxon>
        <taxon>Pseudonocardiaceae</taxon>
        <taxon>Actinokineospora</taxon>
    </lineage>
</organism>